<organism evidence="1 2">
    <name type="scientific">Bradyrhizobium centrolobii</name>
    <dbReference type="NCBI Taxonomy" id="1505087"/>
    <lineage>
        <taxon>Bacteria</taxon>
        <taxon>Pseudomonadati</taxon>
        <taxon>Pseudomonadota</taxon>
        <taxon>Alphaproteobacteria</taxon>
        <taxon>Hyphomicrobiales</taxon>
        <taxon>Nitrobacteraceae</taxon>
        <taxon>Bradyrhizobium</taxon>
    </lineage>
</organism>
<proteinExistence type="predicted"/>
<accession>A0A176YVQ2</accession>
<reference evidence="1 2" key="1">
    <citation type="submission" date="2016-03" db="EMBL/GenBank/DDBJ databases">
        <title>Draft Genome Sequence of the Strain BR 10245 (Bradyrhizobium sp.) isolated from nodules of Centrolobium paraense.</title>
        <authorList>
            <person name="Simoes-Araujo J.L.Sr."/>
            <person name="Barauna A.C."/>
            <person name="Silva K."/>
            <person name="Zilli J.E."/>
        </authorList>
    </citation>
    <scope>NUCLEOTIDE SEQUENCE [LARGE SCALE GENOMIC DNA]</scope>
    <source>
        <strain evidence="1 2">BR 10245</strain>
    </source>
</reference>
<dbReference type="EMBL" id="LUUB01000045">
    <property type="protein sequence ID" value="OAF11790.1"/>
    <property type="molecule type" value="Genomic_DNA"/>
</dbReference>
<sequence>MAGKPMCEKEQTVTVTVASIAALAMSQIGLLKLVEIGLLSKDEAGVVLRQLAEPHLGGGPASQAAATILMQLAESLAG</sequence>
<evidence type="ECO:0000313" key="2">
    <source>
        <dbReference type="Proteomes" id="UP000076959"/>
    </source>
</evidence>
<dbReference type="AlphaFoldDB" id="A0A176YVQ2"/>
<evidence type="ECO:0000313" key="1">
    <source>
        <dbReference type="EMBL" id="OAF11790.1"/>
    </source>
</evidence>
<comment type="caution">
    <text evidence="1">The sequence shown here is derived from an EMBL/GenBank/DDBJ whole genome shotgun (WGS) entry which is preliminary data.</text>
</comment>
<keyword evidence="2" id="KW-1185">Reference proteome</keyword>
<protein>
    <submittedName>
        <fullName evidence="1">Uncharacterized protein</fullName>
    </submittedName>
</protein>
<name>A0A176YVQ2_9BRAD</name>
<gene>
    <name evidence="1" type="ORF">AYJ54_07990</name>
</gene>
<dbReference type="Proteomes" id="UP000076959">
    <property type="component" value="Unassembled WGS sequence"/>
</dbReference>